<name>A0ABQ9WNB9_9EUKA</name>
<dbReference type="Proteomes" id="UP001281761">
    <property type="component" value="Unassembled WGS sequence"/>
</dbReference>
<reference evidence="1 2" key="1">
    <citation type="journal article" date="2022" name="bioRxiv">
        <title>Genomics of Preaxostyla Flagellates Illuminates Evolutionary Transitions and the Path Towards Mitochondrial Loss.</title>
        <authorList>
            <person name="Novak L.V.F."/>
            <person name="Treitli S.C."/>
            <person name="Pyrih J."/>
            <person name="Halakuc P."/>
            <person name="Pipaliya S.V."/>
            <person name="Vacek V."/>
            <person name="Brzon O."/>
            <person name="Soukal P."/>
            <person name="Eme L."/>
            <person name="Dacks J.B."/>
            <person name="Karnkowska A."/>
            <person name="Elias M."/>
            <person name="Hampl V."/>
        </authorList>
    </citation>
    <scope>NUCLEOTIDE SEQUENCE [LARGE SCALE GENOMIC DNA]</scope>
    <source>
        <strain evidence="1">NAU3</strain>
        <tissue evidence="1">Gut</tissue>
    </source>
</reference>
<organism evidence="1 2">
    <name type="scientific">Blattamonas nauphoetae</name>
    <dbReference type="NCBI Taxonomy" id="2049346"/>
    <lineage>
        <taxon>Eukaryota</taxon>
        <taxon>Metamonada</taxon>
        <taxon>Preaxostyla</taxon>
        <taxon>Oxymonadida</taxon>
        <taxon>Blattamonas</taxon>
    </lineage>
</organism>
<gene>
    <name evidence="1" type="ORF">BLNAU_24846</name>
</gene>
<protein>
    <submittedName>
        <fullName evidence="1">Uncharacterized protein</fullName>
    </submittedName>
</protein>
<dbReference type="EMBL" id="JARBJD010000708">
    <property type="protein sequence ID" value="KAK2940242.1"/>
    <property type="molecule type" value="Genomic_DNA"/>
</dbReference>
<proteinExistence type="predicted"/>
<evidence type="ECO:0000313" key="2">
    <source>
        <dbReference type="Proteomes" id="UP001281761"/>
    </source>
</evidence>
<accession>A0ABQ9WNB9</accession>
<evidence type="ECO:0000313" key="1">
    <source>
        <dbReference type="EMBL" id="KAK2940242.1"/>
    </source>
</evidence>
<sequence>MVACPEEFKNVIYQNRIAAASYIASSILPATRFPSLCQLLDSRTNVPQIFSSALTSPRVYWHVVDKCFLLDGTTDSTGTKQIACHLRVLNDNNQPFSMLLSIRPLLKEADGRAHFDLVNSLFDEFDLPANSLVGIGTDGESTMTGLGNALQSADLNFVSVDSLLQHTRESIHSHIDPYLLISDAIDSLSSQTAGLTSLICGFAPIRCLSLENHFEKRNTSLLLCDIIDQGRPTPLFPDGPSIHYYLNFCTNPAPNQIIPSSSSCATMDDM</sequence>
<keyword evidence="2" id="KW-1185">Reference proteome</keyword>
<comment type="caution">
    <text evidence="1">The sequence shown here is derived from an EMBL/GenBank/DDBJ whole genome shotgun (WGS) entry which is preliminary data.</text>
</comment>